<protein>
    <recommendedName>
        <fullName evidence="6">Zn(2)-C6 fungal-type domain-containing protein</fullName>
    </recommendedName>
</protein>
<comment type="caution">
    <text evidence="7">The sequence shown here is derived from an EMBL/GenBank/DDBJ whole genome shotgun (WGS) entry which is preliminary data.</text>
</comment>
<dbReference type="PROSITE" id="PS00463">
    <property type="entry name" value="ZN2_CY6_FUNGAL_1"/>
    <property type="match status" value="1"/>
</dbReference>
<organism evidence="7 8">
    <name type="scientific">Arxiozyma heterogenica</name>
    <dbReference type="NCBI Taxonomy" id="278026"/>
    <lineage>
        <taxon>Eukaryota</taxon>
        <taxon>Fungi</taxon>
        <taxon>Dikarya</taxon>
        <taxon>Ascomycota</taxon>
        <taxon>Saccharomycotina</taxon>
        <taxon>Saccharomycetes</taxon>
        <taxon>Saccharomycetales</taxon>
        <taxon>Saccharomycetaceae</taxon>
        <taxon>Arxiozyma</taxon>
    </lineage>
</organism>
<feature type="domain" description="Zn(2)-C6 fungal-type" evidence="6">
    <location>
        <begin position="22"/>
        <end position="55"/>
    </location>
</feature>
<dbReference type="AlphaFoldDB" id="A0AAN7WTX1"/>
<dbReference type="EMBL" id="JAWIZZ010000031">
    <property type="protein sequence ID" value="KAK5781603.1"/>
    <property type="molecule type" value="Genomic_DNA"/>
</dbReference>
<keyword evidence="5" id="KW-0539">Nucleus</keyword>
<evidence type="ECO:0000256" key="4">
    <source>
        <dbReference type="ARBA" id="ARBA00023163"/>
    </source>
</evidence>
<keyword evidence="4" id="KW-0804">Transcription</keyword>
<evidence type="ECO:0000313" key="8">
    <source>
        <dbReference type="Proteomes" id="UP001306508"/>
    </source>
</evidence>
<dbReference type="GO" id="GO:0008270">
    <property type="term" value="F:zinc ion binding"/>
    <property type="evidence" value="ECO:0007669"/>
    <property type="project" value="InterPro"/>
</dbReference>
<accession>A0AAN7WTX1</accession>
<dbReference type="Pfam" id="PF00172">
    <property type="entry name" value="Zn_clus"/>
    <property type="match status" value="1"/>
</dbReference>
<evidence type="ECO:0000256" key="2">
    <source>
        <dbReference type="ARBA" id="ARBA00023015"/>
    </source>
</evidence>
<dbReference type="GO" id="GO:0000976">
    <property type="term" value="F:transcription cis-regulatory region binding"/>
    <property type="evidence" value="ECO:0007669"/>
    <property type="project" value="TreeGrafter"/>
</dbReference>
<sequence length="790" mass="89804">MIHGNDVSNEIVSKSIKKRKYACVECRQQKSKCDYDEFGKNPCSRCLKKGIQCIIKKDFRRLQKRSKINIVQKQVPYLYSKKLSNNSTIKRTFENSCNNNTILIGHNNHNINSIAINQNQLQRLKFEANNYPNTPIKTTKKCGVHTNLLTTVPFPSDSLNCSSKKLGDIYITPTQISDLFQEYYCRYHPFLPVVNLFRGPERIYNLSPCLFWVIILTGLRHKREYRDMMKKLTPLVKSILAEITISPITCYTPTETDEPLLNVASVYSVQAFLIYTFWPPLTSSLSADTSWNTIGTAMFQAIRVGLNSAEFSKESDTVNSELKQEQINTWMACNIVSQIVATSFGFPAYVSFDSSMINLSDNSLYKYDASNQTIKFMNILKQMAQIVFFENQVQSTLHADPGNYLGLMNIKERIPLILLLNQQLDQLETRLNHTVCSQETGISIDNIRQFQLLLARVHLLSYYFIDESSHEFLFESQIGLIKLYNSTVALLEYTEYMNSRDLNVIKYFPGVFVLNIWQCACIVNKLVHSSLNSVLNVERGTKVYRGVIHLTANASIIEYDTAHRFSNILKNIWSMFDNSFKIRQSNVNQDLFSSNFNLSLTIKSRMAVSTFFDCLYHLKQNCGIVKAQLNEVTHKNDKSFVSNKEEMDEDVRNIIKTTPLDPPPVNASASSSRLVSATSPNNNINISTPSGNIIPLSKILNGVSTVDICNVTDMSNISSNNYYEMTHIAPNKSLKMSHSMETAVNSNVTVSSNIGSSESVTDTQSYWRTDLNMNDLDLLLNEFAFNPALQ</sequence>
<comment type="subcellular location">
    <subcellularLocation>
        <location evidence="1">Nucleus</location>
    </subcellularLocation>
</comment>
<dbReference type="PANTHER" id="PTHR31845">
    <property type="entry name" value="FINGER DOMAIN PROTEIN, PUTATIVE-RELATED"/>
    <property type="match status" value="1"/>
</dbReference>
<dbReference type="PANTHER" id="PTHR31845:SF21">
    <property type="entry name" value="REGULATORY PROTEIN LEU3"/>
    <property type="match status" value="1"/>
</dbReference>
<dbReference type="SUPFAM" id="SSF57701">
    <property type="entry name" value="Zn2/Cys6 DNA-binding domain"/>
    <property type="match status" value="1"/>
</dbReference>
<keyword evidence="3" id="KW-0238">DNA-binding</keyword>
<evidence type="ECO:0000256" key="3">
    <source>
        <dbReference type="ARBA" id="ARBA00023125"/>
    </source>
</evidence>
<reference evidence="8" key="1">
    <citation type="submission" date="2023-07" db="EMBL/GenBank/DDBJ databases">
        <title>A draft genome of Kazachstania heterogenica Y-27499.</title>
        <authorList>
            <person name="Donic C."/>
            <person name="Kralova J.S."/>
            <person name="Fidel L."/>
            <person name="Ben-Dor S."/>
            <person name="Jung S."/>
        </authorList>
    </citation>
    <scope>NUCLEOTIDE SEQUENCE [LARGE SCALE GENOMIC DNA]</scope>
    <source>
        <strain evidence="8">Y27499</strain>
    </source>
</reference>
<proteinExistence type="predicted"/>
<dbReference type="Gene3D" id="4.10.240.10">
    <property type="entry name" value="Zn(2)-C6 fungal-type DNA-binding domain"/>
    <property type="match status" value="1"/>
</dbReference>
<dbReference type="SMART" id="SM00066">
    <property type="entry name" value="GAL4"/>
    <property type="match status" value="1"/>
</dbReference>
<evidence type="ECO:0000256" key="5">
    <source>
        <dbReference type="ARBA" id="ARBA00023242"/>
    </source>
</evidence>
<name>A0AAN7WTX1_9SACH</name>
<dbReference type="InterPro" id="IPR036864">
    <property type="entry name" value="Zn2-C6_fun-type_DNA-bd_sf"/>
</dbReference>
<dbReference type="CDD" id="cd12148">
    <property type="entry name" value="fungal_TF_MHR"/>
    <property type="match status" value="1"/>
</dbReference>
<dbReference type="GO" id="GO:0005634">
    <property type="term" value="C:nucleus"/>
    <property type="evidence" value="ECO:0007669"/>
    <property type="project" value="UniProtKB-SubCell"/>
</dbReference>
<keyword evidence="2" id="KW-0805">Transcription regulation</keyword>
<dbReference type="InterPro" id="IPR051089">
    <property type="entry name" value="prtT"/>
</dbReference>
<evidence type="ECO:0000256" key="1">
    <source>
        <dbReference type="ARBA" id="ARBA00004123"/>
    </source>
</evidence>
<dbReference type="PROSITE" id="PS50048">
    <property type="entry name" value="ZN2_CY6_FUNGAL_2"/>
    <property type="match status" value="1"/>
</dbReference>
<evidence type="ECO:0000259" key="6">
    <source>
        <dbReference type="PROSITE" id="PS50048"/>
    </source>
</evidence>
<keyword evidence="8" id="KW-1185">Reference proteome</keyword>
<gene>
    <name evidence="7" type="ORF">RI543_000785</name>
</gene>
<dbReference type="GO" id="GO:0000981">
    <property type="term" value="F:DNA-binding transcription factor activity, RNA polymerase II-specific"/>
    <property type="evidence" value="ECO:0007669"/>
    <property type="project" value="InterPro"/>
</dbReference>
<dbReference type="CDD" id="cd00067">
    <property type="entry name" value="GAL4"/>
    <property type="match status" value="1"/>
</dbReference>
<dbReference type="InterPro" id="IPR001138">
    <property type="entry name" value="Zn2Cys6_DnaBD"/>
</dbReference>
<dbReference type="Proteomes" id="UP001306508">
    <property type="component" value="Unassembled WGS sequence"/>
</dbReference>
<evidence type="ECO:0000313" key="7">
    <source>
        <dbReference type="EMBL" id="KAK5781603.1"/>
    </source>
</evidence>